<comment type="caution">
    <text evidence="1">The sequence shown here is derived from an EMBL/GenBank/DDBJ whole genome shotgun (WGS) entry which is preliminary data.</text>
</comment>
<dbReference type="EMBL" id="JAJTWU010000014">
    <property type="protein sequence ID" value="MCE4557932.1"/>
    <property type="molecule type" value="Genomic_DNA"/>
</dbReference>
<dbReference type="Proteomes" id="UP001200741">
    <property type="component" value="Unassembled WGS sequence"/>
</dbReference>
<protein>
    <submittedName>
        <fullName evidence="1">Uncharacterized protein</fullName>
    </submittedName>
</protein>
<name>A0ABS8Y145_9BURK</name>
<reference evidence="1 2" key="1">
    <citation type="submission" date="2021-12" db="EMBL/GenBank/DDBJ databases">
        <title>Genome seq of P8.</title>
        <authorList>
            <person name="Seo T."/>
        </authorList>
    </citation>
    <scope>NUCLEOTIDE SEQUENCE [LARGE SCALE GENOMIC DNA]</scope>
    <source>
        <strain evidence="1 2">P8</strain>
    </source>
</reference>
<accession>A0ABS8Y145</accession>
<gene>
    <name evidence="1" type="ORF">LXT13_26435</name>
</gene>
<keyword evidence="2" id="KW-1185">Reference proteome</keyword>
<proteinExistence type="predicted"/>
<organism evidence="1 2">
    <name type="scientific">Pelomonas cellulosilytica</name>
    <dbReference type="NCBI Taxonomy" id="2906762"/>
    <lineage>
        <taxon>Bacteria</taxon>
        <taxon>Pseudomonadati</taxon>
        <taxon>Pseudomonadota</taxon>
        <taxon>Betaproteobacteria</taxon>
        <taxon>Burkholderiales</taxon>
        <taxon>Sphaerotilaceae</taxon>
        <taxon>Roseateles</taxon>
    </lineage>
</organism>
<evidence type="ECO:0000313" key="1">
    <source>
        <dbReference type="EMBL" id="MCE4557932.1"/>
    </source>
</evidence>
<sequence>MASEVDAEATALLEHYEAALDDVRAEFARVVRLEFNGFLADTLQTAAGTHRGSAGQ</sequence>
<evidence type="ECO:0000313" key="2">
    <source>
        <dbReference type="Proteomes" id="UP001200741"/>
    </source>
</evidence>